<dbReference type="EMBL" id="CM047905">
    <property type="protein sequence ID" value="KAJ0087685.1"/>
    <property type="molecule type" value="Genomic_DNA"/>
</dbReference>
<sequence length="115" mass="12570">MKKQGSRKCKRGRQRQPENQLSNTNTKHSKMTLKHQPSASPSSKPPKSSAFLDKMQSPVPGSVLGSCSEGTGIGESRFQLLRTGTYPVNDGSGYYLKSEVRMLVGFGSILYPYSA</sequence>
<accession>A0ACC1ALW1</accession>
<gene>
    <name evidence="1" type="ORF">Patl1_33091</name>
</gene>
<keyword evidence="2" id="KW-1185">Reference proteome</keyword>
<organism evidence="1 2">
    <name type="scientific">Pistacia atlantica</name>
    <dbReference type="NCBI Taxonomy" id="434234"/>
    <lineage>
        <taxon>Eukaryota</taxon>
        <taxon>Viridiplantae</taxon>
        <taxon>Streptophyta</taxon>
        <taxon>Embryophyta</taxon>
        <taxon>Tracheophyta</taxon>
        <taxon>Spermatophyta</taxon>
        <taxon>Magnoliopsida</taxon>
        <taxon>eudicotyledons</taxon>
        <taxon>Gunneridae</taxon>
        <taxon>Pentapetalae</taxon>
        <taxon>rosids</taxon>
        <taxon>malvids</taxon>
        <taxon>Sapindales</taxon>
        <taxon>Anacardiaceae</taxon>
        <taxon>Pistacia</taxon>
    </lineage>
</organism>
<protein>
    <submittedName>
        <fullName evidence="1">Uncharacterized protein</fullName>
    </submittedName>
</protein>
<dbReference type="Proteomes" id="UP001164250">
    <property type="component" value="Chromosome 9"/>
</dbReference>
<reference evidence="2" key="1">
    <citation type="journal article" date="2023" name="G3 (Bethesda)">
        <title>Genome assembly and association tests identify interacting loci associated with vigor, precocity, and sex in interspecific pistachio rootstocks.</title>
        <authorList>
            <person name="Palmer W."/>
            <person name="Jacygrad E."/>
            <person name="Sagayaradj S."/>
            <person name="Cavanaugh K."/>
            <person name="Han R."/>
            <person name="Bertier L."/>
            <person name="Beede B."/>
            <person name="Kafkas S."/>
            <person name="Golino D."/>
            <person name="Preece J."/>
            <person name="Michelmore R."/>
        </authorList>
    </citation>
    <scope>NUCLEOTIDE SEQUENCE [LARGE SCALE GENOMIC DNA]</scope>
</reference>
<name>A0ACC1ALW1_9ROSI</name>
<evidence type="ECO:0000313" key="1">
    <source>
        <dbReference type="EMBL" id="KAJ0087685.1"/>
    </source>
</evidence>
<evidence type="ECO:0000313" key="2">
    <source>
        <dbReference type="Proteomes" id="UP001164250"/>
    </source>
</evidence>
<proteinExistence type="predicted"/>
<comment type="caution">
    <text evidence="1">The sequence shown here is derived from an EMBL/GenBank/DDBJ whole genome shotgun (WGS) entry which is preliminary data.</text>
</comment>